<dbReference type="FunFam" id="2.60.40.10:FF:002225">
    <property type="entry name" value="Gamete expressed 2"/>
    <property type="match status" value="1"/>
</dbReference>
<accession>A0A8S2AZ22</accession>
<dbReference type="SUPFAM" id="SSF81296">
    <property type="entry name" value="E set domains"/>
    <property type="match status" value="2"/>
</dbReference>
<feature type="chain" id="PRO_5035923378" description="GEX2 N-terminal Ig-like domain-containing protein" evidence="4">
    <location>
        <begin position="21"/>
        <end position="1144"/>
    </location>
</feature>
<dbReference type="PANTHER" id="PTHR38537:SF8">
    <property type="entry name" value="FILAMIN-A"/>
    <property type="match status" value="1"/>
</dbReference>
<dbReference type="AlphaFoldDB" id="A0A8S2AZ22"/>
<evidence type="ECO:0000256" key="3">
    <source>
        <dbReference type="SAM" id="Phobius"/>
    </source>
</evidence>
<dbReference type="GO" id="GO:0030036">
    <property type="term" value="P:actin cytoskeleton organization"/>
    <property type="evidence" value="ECO:0007669"/>
    <property type="project" value="InterPro"/>
</dbReference>
<feature type="transmembrane region" description="Helical" evidence="3">
    <location>
        <begin position="1048"/>
        <end position="1067"/>
    </location>
</feature>
<dbReference type="EMBL" id="LR999458">
    <property type="protein sequence ID" value="CAE6230073.1"/>
    <property type="molecule type" value="Genomic_DNA"/>
</dbReference>
<feature type="repeat" description="Filamin" evidence="2">
    <location>
        <begin position="358"/>
        <end position="491"/>
    </location>
</feature>
<feature type="signal peptide" evidence="4">
    <location>
        <begin position="1"/>
        <end position="20"/>
    </location>
</feature>
<keyword evidence="4" id="KW-0732">Signal</keyword>
<evidence type="ECO:0000256" key="2">
    <source>
        <dbReference type="PROSITE-ProRule" id="PRU00087"/>
    </source>
</evidence>
<dbReference type="PROSITE" id="PS50194">
    <property type="entry name" value="FILAMIN_REPEAT"/>
    <property type="match status" value="2"/>
</dbReference>
<keyword evidence="3" id="KW-0812">Transmembrane</keyword>
<dbReference type="Pfam" id="PF00630">
    <property type="entry name" value="Filamin"/>
    <property type="match status" value="1"/>
</dbReference>
<dbReference type="InterPro" id="IPR013783">
    <property type="entry name" value="Ig-like_fold"/>
</dbReference>
<keyword evidence="3" id="KW-0472">Membrane</keyword>
<proteinExistence type="predicted"/>
<keyword evidence="1" id="KW-0677">Repeat</keyword>
<dbReference type="InterPro" id="IPR014756">
    <property type="entry name" value="Ig_E-set"/>
</dbReference>
<feature type="transmembrane region" description="Helical" evidence="3">
    <location>
        <begin position="1023"/>
        <end position="1042"/>
    </location>
</feature>
<keyword evidence="3" id="KW-1133">Transmembrane helix</keyword>
<dbReference type="InterPro" id="IPR044801">
    <property type="entry name" value="Filamin"/>
</dbReference>
<dbReference type="InterPro" id="IPR017868">
    <property type="entry name" value="Filamin/ABP280_repeat-like"/>
</dbReference>
<dbReference type="InterPro" id="IPR001298">
    <property type="entry name" value="Filamin/ABP280_rpt"/>
</dbReference>
<dbReference type="GO" id="GO:0048235">
    <property type="term" value="P:pollen sperm cell differentiation"/>
    <property type="evidence" value="ECO:0007669"/>
    <property type="project" value="TreeGrafter"/>
</dbReference>
<feature type="transmembrane region" description="Helical" evidence="3">
    <location>
        <begin position="713"/>
        <end position="732"/>
    </location>
</feature>
<evidence type="ECO:0000259" key="5">
    <source>
        <dbReference type="Pfam" id="PF23616"/>
    </source>
</evidence>
<keyword evidence="7" id="KW-1185">Reference proteome</keyword>
<evidence type="ECO:0000256" key="1">
    <source>
        <dbReference type="ARBA" id="ARBA00022737"/>
    </source>
</evidence>
<dbReference type="SMART" id="SM00557">
    <property type="entry name" value="IG_FLMN"/>
    <property type="match status" value="1"/>
</dbReference>
<evidence type="ECO:0000256" key="4">
    <source>
        <dbReference type="SAM" id="SignalP"/>
    </source>
</evidence>
<dbReference type="Pfam" id="PF17963">
    <property type="entry name" value="Big_9"/>
    <property type="match status" value="1"/>
</dbReference>
<organism evidence="6 7">
    <name type="scientific">Arabidopsis arenosa</name>
    <name type="common">Sand rock-cress</name>
    <name type="synonym">Cardaminopsis arenosa</name>
    <dbReference type="NCBI Taxonomy" id="38785"/>
    <lineage>
        <taxon>Eukaryota</taxon>
        <taxon>Viridiplantae</taxon>
        <taxon>Streptophyta</taxon>
        <taxon>Embryophyta</taxon>
        <taxon>Tracheophyta</taxon>
        <taxon>Spermatophyta</taxon>
        <taxon>Magnoliopsida</taxon>
        <taxon>eudicotyledons</taxon>
        <taxon>Gunneridae</taxon>
        <taxon>Pentapetalae</taxon>
        <taxon>rosids</taxon>
        <taxon>malvids</taxon>
        <taxon>Brassicales</taxon>
        <taxon>Brassicaceae</taxon>
        <taxon>Camelineae</taxon>
        <taxon>Arabidopsis</taxon>
    </lineage>
</organism>
<sequence>MAIKFASLLTLFFFIAISISQSTDESGLQKFTFSWPNDKNKFKSGEIAEILIKVLGNFDSHGNASLGQRAFKPTVTVNGKIGNSSYISGVSLDLGEDISNWKIYFTPIMVGIFNIVIDEENFKVLDSSLHFEVEPGLMYPSVSVVSWMGLANVFEAGMNASILILPKDAFGNNISFSGKEMEFQGFSLSLLNENGSIAAGVLNITHIRWIESGYISIEFVLVTSGKFLLLVEKESQTLNGVPLPLEVNSGPLDVSNCVSIWKSELNTWQIFSKMEILLHQKDRYGNLVSGFYEFDADVVEIETGLSIPVADFQFEYVEPGIQFMSFSLSEPGNFLLTLSDMKHNKSISGMPYVYTVYIGYCDGSRSIVNGSGINASIAGEALGFSIYLKDAYGYPSSVQLDRLQVRIVLETDSSFILPTIQPREALNGTGSSHQTATPLYEKHGGIASGSLPTQASIFDVTYTPKRSGIYRILISSGNIVLNGGQPFIKEVYAGEVNVAACSVTQFNAKVPKEIKNDVVVLLLDGFYNPVPSQSSRLKLEITSANTSSFTTWEFVDNNDGTYTGSYLAMEVGTYRMCISFDNKHIQPCPFDVNVYSNGYFPRAYDDPVNVWEDESISFNPLENDYFAGDNASMLGFSQPGHGSLLRDGNVLRYTPIKDFSGNDSFLYTIADINGNLAAATVYIFVLTAPPQFVSFSGGLQATEDLVSPRYGQAFFIFLAYISFILIIFHFSYSNPVLECYYSGFSGLEISYSDLLENISVTVQALSGSVILSPMLMQFRPPASGRLSVSNGGEDGKVLILEGQIGVINPALQSIQYLGNENFAGVDSLRLSTKNKNGINHLDVPVFVEPVNDPPFISVPQYIMLESNGSESLIFHPERDKFNFSVGDPDLVHFPGGVSHFLVTFSVEVTDGLLLTNLPSELINSTELKFKNMFQWQPIQTYAAISKHVNVKASGIRFRGTIKQCNDLMQQLLHRGGENGAVLTLKLSDMGNYGCFLDCTERISLPLHAEARVKLIRKRPLSSLGAHGLPLSLGLAVLGSVIVVESLVVFSLATLLLFFTCKCAFLLVHERRSEHSVDKNSQKPTDNAKYLNCNVSTTTITGCLPESIWHRHTQQRHIGETSGNQNKQSSPAINIFPFELEKARS</sequence>
<dbReference type="Gene3D" id="2.60.40.10">
    <property type="entry name" value="Immunoglobulins"/>
    <property type="match status" value="2"/>
</dbReference>
<dbReference type="Pfam" id="PF23616">
    <property type="entry name" value="Ig_GEX2_N"/>
    <property type="match status" value="2"/>
</dbReference>
<dbReference type="GO" id="GO:0051015">
    <property type="term" value="F:actin filament binding"/>
    <property type="evidence" value="ECO:0007669"/>
    <property type="project" value="InterPro"/>
</dbReference>
<gene>
    <name evidence="6" type="ORF">AARE701A_LOCUS21010</name>
</gene>
<evidence type="ECO:0000313" key="7">
    <source>
        <dbReference type="Proteomes" id="UP000682877"/>
    </source>
</evidence>
<name>A0A8S2AZ22_ARAAE</name>
<evidence type="ECO:0000313" key="6">
    <source>
        <dbReference type="EMBL" id="CAE6230073.1"/>
    </source>
</evidence>
<reference evidence="6" key="1">
    <citation type="submission" date="2021-01" db="EMBL/GenBank/DDBJ databases">
        <authorList>
            <person name="Bezrukov I."/>
        </authorList>
    </citation>
    <scope>NUCLEOTIDE SEQUENCE</scope>
</reference>
<dbReference type="PANTHER" id="PTHR38537">
    <property type="entry name" value="JITTERBUG, ISOFORM N"/>
    <property type="match status" value="1"/>
</dbReference>
<feature type="domain" description="GEX2 N-terminal Ig-like" evidence="5">
    <location>
        <begin position="30"/>
        <end position="133"/>
    </location>
</feature>
<dbReference type="Proteomes" id="UP000682877">
    <property type="component" value="Chromosome 8"/>
</dbReference>
<protein>
    <recommendedName>
        <fullName evidence="5">GEX2 N-terminal Ig-like domain-containing protein</fullName>
    </recommendedName>
</protein>
<feature type="repeat" description="Filamin" evidence="2">
    <location>
        <begin position="521"/>
        <end position="594"/>
    </location>
</feature>
<dbReference type="Gene3D" id="2.60.40.3440">
    <property type="match status" value="1"/>
</dbReference>
<dbReference type="InterPro" id="IPR056434">
    <property type="entry name" value="Ig_GEX2_N"/>
</dbReference>
<feature type="domain" description="GEX2 N-terminal Ig-like" evidence="5">
    <location>
        <begin position="142"/>
        <end position="247"/>
    </location>
</feature>